<organism evidence="7">
    <name type="scientific">marine metagenome</name>
    <dbReference type="NCBI Taxonomy" id="408172"/>
    <lineage>
        <taxon>unclassified sequences</taxon>
        <taxon>metagenomes</taxon>
        <taxon>ecological metagenomes</taxon>
    </lineage>
</organism>
<keyword evidence="5" id="KW-0520">NAD</keyword>
<sequence>MAAAVALARANKRVMVFEQHYLPGGWCHSFPMGGYQFSPGVHYIGDLGPGGNMRQIYEGLGVANDLVFLELNPDGYDHVHIGDEHFDIPKGREVYAERLKSRFPSEADGIDRYLATCARISNQLSDDFEIRTFGGAIKAGWRKRDVILQGLLPLDRFLDRFTKDPLLRAILTIQSGDHGVGPRRALTAIHAAVASHYFDGGWYPKGGAKALPRAFIKELRRCGGEISVRTGVNRILIEGHGSTKKVAGVQLESGEQILAPLVISNADPVVTYGKLVEPEHLHPKINRHLRRTKWSTSALSLFLAVDMDVRAAGLDSGNYWWSKTPDIQANYDIAANPDLDESKELPGTFLTCTTLKDPSKRAHGHHTMEAFSFVSWEAFRRWENTRQGDRSEEYKKFKENLTGRMFEALENTLPGIRDATVFAELGTPLTNRHYVASTSGNLYGTEKTRSHVGPFAWPTKTPINGLMMCGACTLGHGVAGATMSGLAAAHTALGCRYGDLFNAVGQSLSCHPADHPELWPEELSHGVQGTTQKRPVTIS</sequence>
<dbReference type="InterPro" id="IPR036188">
    <property type="entry name" value="FAD/NAD-bd_sf"/>
</dbReference>
<feature type="domain" description="Amine oxidase" evidence="6">
    <location>
        <begin position="1"/>
        <end position="490"/>
    </location>
</feature>
<dbReference type="EMBL" id="UINC01037560">
    <property type="protein sequence ID" value="SVB33229.1"/>
    <property type="molecule type" value="Genomic_DNA"/>
</dbReference>
<protein>
    <recommendedName>
        <fullName evidence="6">Amine oxidase domain-containing protein</fullName>
    </recommendedName>
</protein>
<dbReference type="SUPFAM" id="SSF51905">
    <property type="entry name" value="FAD/NAD(P)-binding domain"/>
    <property type="match status" value="1"/>
</dbReference>
<dbReference type="InterPro" id="IPR052206">
    <property type="entry name" value="Retinol_saturase"/>
</dbReference>
<name>A0A382D531_9ZZZZ</name>
<dbReference type="AlphaFoldDB" id="A0A382D531"/>
<dbReference type="PANTHER" id="PTHR46091:SF3">
    <property type="entry name" value="AMINE OXIDASE DOMAIN-CONTAINING PROTEIN"/>
    <property type="match status" value="1"/>
</dbReference>
<dbReference type="PANTHER" id="PTHR46091">
    <property type="entry name" value="BLR7054 PROTEIN"/>
    <property type="match status" value="1"/>
</dbReference>
<evidence type="ECO:0000259" key="6">
    <source>
        <dbReference type="Pfam" id="PF01593"/>
    </source>
</evidence>
<dbReference type="GO" id="GO:0016491">
    <property type="term" value="F:oxidoreductase activity"/>
    <property type="evidence" value="ECO:0007669"/>
    <property type="project" value="InterPro"/>
</dbReference>
<keyword evidence="3" id="KW-0274">FAD</keyword>
<evidence type="ECO:0000256" key="4">
    <source>
        <dbReference type="ARBA" id="ARBA00022857"/>
    </source>
</evidence>
<keyword evidence="1" id="KW-0285">Flavoprotein</keyword>
<keyword evidence="2" id="KW-0732">Signal</keyword>
<dbReference type="Pfam" id="PF01593">
    <property type="entry name" value="Amino_oxidase"/>
    <property type="match status" value="1"/>
</dbReference>
<keyword evidence="4" id="KW-0521">NADP</keyword>
<evidence type="ECO:0000313" key="7">
    <source>
        <dbReference type="EMBL" id="SVB33229.1"/>
    </source>
</evidence>
<evidence type="ECO:0000256" key="2">
    <source>
        <dbReference type="ARBA" id="ARBA00022729"/>
    </source>
</evidence>
<evidence type="ECO:0000256" key="3">
    <source>
        <dbReference type="ARBA" id="ARBA00022827"/>
    </source>
</evidence>
<dbReference type="Gene3D" id="3.50.50.60">
    <property type="entry name" value="FAD/NAD(P)-binding domain"/>
    <property type="match status" value="2"/>
</dbReference>
<evidence type="ECO:0000256" key="1">
    <source>
        <dbReference type="ARBA" id="ARBA00022630"/>
    </source>
</evidence>
<proteinExistence type="predicted"/>
<accession>A0A382D531</accession>
<evidence type="ECO:0000256" key="5">
    <source>
        <dbReference type="ARBA" id="ARBA00023027"/>
    </source>
</evidence>
<reference evidence="7" key="1">
    <citation type="submission" date="2018-05" db="EMBL/GenBank/DDBJ databases">
        <authorList>
            <person name="Lanie J.A."/>
            <person name="Ng W.-L."/>
            <person name="Kazmierczak K.M."/>
            <person name="Andrzejewski T.M."/>
            <person name="Davidsen T.M."/>
            <person name="Wayne K.J."/>
            <person name="Tettelin H."/>
            <person name="Glass J.I."/>
            <person name="Rusch D."/>
            <person name="Podicherti R."/>
            <person name="Tsui H.-C.T."/>
            <person name="Winkler M.E."/>
        </authorList>
    </citation>
    <scope>NUCLEOTIDE SEQUENCE</scope>
</reference>
<dbReference type="InterPro" id="IPR002937">
    <property type="entry name" value="Amino_oxidase"/>
</dbReference>
<gene>
    <name evidence="7" type="ORF">METZ01_LOCUS186083</name>
</gene>